<protein>
    <submittedName>
        <fullName evidence="1">Uncharacterized protein</fullName>
    </submittedName>
</protein>
<name>Q2HT54_MEDTR</name>
<dbReference type="EMBL" id="AC150777">
    <property type="protein sequence ID" value="ABD32752.1"/>
    <property type="molecule type" value="Genomic_DNA"/>
</dbReference>
<accession>Q2HT54</accession>
<gene>
    <name evidence="1" type="ORF">MtrDRAFT_AC150777g27v1</name>
</gene>
<dbReference type="AlphaFoldDB" id="Q2HT54"/>
<reference evidence="1" key="1">
    <citation type="submission" date="2004-10" db="EMBL/GenBank/DDBJ databases">
        <title>Medicago truncatula BAC genomic sequence.</title>
        <authorList>
            <person name="Town C.D."/>
            <person name="Tallon L.J."/>
            <person name="Arbogast T."/>
            <person name="Althoff R."/>
            <person name="Hine E."/>
            <person name="Monaghan E."/>
            <person name="Smith S.A."/>
            <person name="Utterback T."/>
            <person name="Feldblyum T."/>
            <person name="Koo H."/>
            <person name="Cheung F."/>
        </authorList>
    </citation>
    <scope>NUCLEOTIDE SEQUENCE</scope>
</reference>
<evidence type="ECO:0000313" key="1">
    <source>
        <dbReference type="EMBL" id="ABD32752.1"/>
    </source>
</evidence>
<proteinExistence type="predicted"/>
<organism evidence="1">
    <name type="scientific">Medicago truncatula</name>
    <name type="common">Barrel medic</name>
    <name type="synonym">Medicago tribuloides</name>
    <dbReference type="NCBI Taxonomy" id="3880"/>
    <lineage>
        <taxon>Eukaryota</taxon>
        <taxon>Viridiplantae</taxon>
        <taxon>Streptophyta</taxon>
        <taxon>Embryophyta</taxon>
        <taxon>Tracheophyta</taxon>
        <taxon>Spermatophyta</taxon>
        <taxon>Magnoliopsida</taxon>
        <taxon>eudicotyledons</taxon>
        <taxon>Gunneridae</taxon>
        <taxon>Pentapetalae</taxon>
        <taxon>rosids</taxon>
        <taxon>fabids</taxon>
        <taxon>Fabales</taxon>
        <taxon>Fabaceae</taxon>
        <taxon>Papilionoideae</taxon>
        <taxon>50 kb inversion clade</taxon>
        <taxon>NPAAA clade</taxon>
        <taxon>Hologalegina</taxon>
        <taxon>IRL clade</taxon>
        <taxon>Trifolieae</taxon>
        <taxon>Medicago</taxon>
    </lineage>
</organism>
<reference evidence="1" key="2">
    <citation type="submission" date="2006-02" db="EMBL/GenBank/DDBJ databases">
        <authorList>
            <consortium name="The International Medicago Genome Annotation Group"/>
        </authorList>
    </citation>
    <scope>NUCLEOTIDE SEQUENCE</scope>
</reference>
<sequence length="69" mass="8088">MLWFYFVTFVQYRKPFSIRSHALVRSSVTDFHVQGGLHDPNLESLIGSHEPAVRIYIGLDKKKKKKKIE</sequence>